<reference evidence="1 2" key="1">
    <citation type="submission" date="2020-12" db="EMBL/GenBank/DDBJ databases">
        <title>Streptomyces typhae sp. nov., a novel endophytic actinomycete isolated from the root of cattail pollen (Typha angustifolia L.).</title>
        <authorList>
            <person name="Peng C."/>
            <person name="Liu C."/>
        </authorList>
    </citation>
    <scope>NUCLEOTIDE SEQUENCE [LARGE SCALE GENOMIC DNA]</scope>
    <source>
        <strain evidence="1 2">JCM 4753</strain>
    </source>
</reference>
<accession>A0ABS0X7R7</accession>
<evidence type="ECO:0000313" key="1">
    <source>
        <dbReference type="EMBL" id="MBJ3809242.1"/>
    </source>
</evidence>
<gene>
    <name evidence="1" type="ORF">JGB26_19330</name>
</gene>
<keyword evidence="2" id="KW-1185">Reference proteome</keyword>
<dbReference type="EMBL" id="JAEKOZ010000011">
    <property type="protein sequence ID" value="MBJ3809242.1"/>
    <property type="molecule type" value="Genomic_DNA"/>
</dbReference>
<sequence length="122" mass="12673">MPVITCVSCRHPLTGELRHVPFPPTPEKFTGDRLGLPLLDQGTFAISPATRSIVLHPDDAPGTLPHTAPGRNNGCCGPDGLDGPNLLCGGCGAEVASQQTDCWLEHLIAVAPEAAEISTTSP</sequence>
<dbReference type="RefSeq" id="WP_190118709.1">
    <property type="nucleotide sequence ID" value="NZ_BMVR01000012.1"/>
</dbReference>
<name>A0ABS0X7R7_9ACTN</name>
<organism evidence="1 2">
    <name type="scientific">Streptomyces flavofungini</name>
    <dbReference type="NCBI Taxonomy" id="68200"/>
    <lineage>
        <taxon>Bacteria</taxon>
        <taxon>Bacillati</taxon>
        <taxon>Actinomycetota</taxon>
        <taxon>Actinomycetes</taxon>
        <taxon>Kitasatosporales</taxon>
        <taxon>Streptomycetaceae</taxon>
        <taxon>Streptomyces</taxon>
    </lineage>
</organism>
<comment type="caution">
    <text evidence="1">The sequence shown here is derived from an EMBL/GenBank/DDBJ whole genome shotgun (WGS) entry which is preliminary data.</text>
</comment>
<protein>
    <submittedName>
        <fullName evidence="1">Uncharacterized protein</fullName>
    </submittedName>
</protein>
<proteinExistence type="predicted"/>
<evidence type="ECO:0000313" key="2">
    <source>
        <dbReference type="Proteomes" id="UP000634780"/>
    </source>
</evidence>
<dbReference type="Proteomes" id="UP000634780">
    <property type="component" value="Unassembled WGS sequence"/>
</dbReference>